<evidence type="ECO:0000313" key="2">
    <source>
        <dbReference type="EMBL" id="OAQ73898.1"/>
    </source>
</evidence>
<dbReference type="EMBL" id="LSBJ02000001">
    <property type="protein sequence ID" value="OAQ73898.1"/>
    <property type="molecule type" value="Genomic_DNA"/>
</dbReference>
<name>A0A179G8P8_METCM</name>
<dbReference type="AlphaFoldDB" id="A0A179G8P8"/>
<dbReference type="OrthoDB" id="94039at2759"/>
<keyword evidence="3" id="KW-1185">Reference proteome</keyword>
<dbReference type="Gene3D" id="3.40.50.1820">
    <property type="entry name" value="alpha/beta hydrolase"/>
    <property type="match status" value="1"/>
</dbReference>
<proteinExistence type="predicted"/>
<dbReference type="RefSeq" id="XP_018149981.1">
    <property type="nucleotide sequence ID" value="XM_018290878.1"/>
</dbReference>
<accession>A0A179G8P8</accession>
<dbReference type="STRING" id="1380566.A0A179G8P8"/>
<dbReference type="InterPro" id="IPR000073">
    <property type="entry name" value="AB_hydrolase_1"/>
</dbReference>
<feature type="domain" description="AB hydrolase-1" evidence="1">
    <location>
        <begin position="57"/>
        <end position="215"/>
    </location>
</feature>
<reference evidence="2 3" key="1">
    <citation type="journal article" date="2016" name="PLoS Pathog.">
        <title>Biosynthesis of antibiotic leucinostatins in bio-control fungus Purpureocillium lilacinum and their inhibition on phytophthora revealed by genome mining.</title>
        <authorList>
            <person name="Wang G."/>
            <person name="Liu Z."/>
            <person name="Lin R."/>
            <person name="Li E."/>
            <person name="Mao Z."/>
            <person name="Ling J."/>
            <person name="Yang Y."/>
            <person name="Yin W.B."/>
            <person name="Xie B."/>
        </authorList>
    </citation>
    <scope>NUCLEOTIDE SEQUENCE [LARGE SCALE GENOMIC DNA]</scope>
    <source>
        <strain evidence="2">170</strain>
    </source>
</reference>
<comment type="caution">
    <text evidence="2">The sequence shown here is derived from an EMBL/GenBank/DDBJ whole genome shotgun (WGS) entry which is preliminary data.</text>
</comment>
<evidence type="ECO:0000259" key="1">
    <source>
        <dbReference type="Pfam" id="PF12697"/>
    </source>
</evidence>
<dbReference type="Pfam" id="PF12697">
    <property type="entry name" value="Abhydrolase_6"/>
    <property type="match status" value="1"/>
</dbReference>
<dbReference type="InterPro" id="IPR029058">
    <property type="entry name" value="AB_hydrolase_fold"/>
</dbReference>
<organism evidence="2 3">
    <name type="scientific">Pochonia chlamydosporia 170</name>
    <dbReference type="NCBI Taxonomy" id="1380566"/>
    <lineage>
        <taxon>Eukaryota</taxon>
        <taxon>Fungi</taxon>
        <taxon>Dikarya</taxon>
        <taxon>Ascomycota</taxon>
        <taxon>Pezizomycotina</taxon>
        <taxon>Sordariomycetes</taxon>
        <taxon>Hypocreomycetidae</taxon>
        <taxon>Hypocreales</taxon>
        <taxon>Clavicipitaceae</taxon>
        <taxon>Pochonia</taxon>
    </lineage>
</organism>
<dbReference type="Proteomes" id="UP000078397">
    <property type="component" value="Unassembled WGS sequence"/>
</dbReference>
<dbReference type="GeneID" id="28854872"/>
<protein>
    <submittedName>
        <fullName evidence="2">Toxin biosynthesis protein</fullName>
    </submittedName>
</protein>
<evidence type="ECO:0000313" key="3">
    <source>
        <dbReference type="Proteomes" id="UP000078397"/>
    </source>
</evidence>
<sequence length="417" mass="46837">MTTLFNVKEHIIDASHIREFAGATAASQDAVLKLHVKQYTPKDNTSPRKGDVTLIGAHANGFPKEMYEPLYDDLCQALKQDGVRIRDIWIADCAWQGQSGILNQDLQLLGNDPCWYDYSRDIIHMINTFRMPRPLIAVGHSFGANALSYAALLHPRLFHSMVLLDPVIAPYHQVPMEFRASPAAASVRRRDLWPSRDAAAALFKKSPFYQAWDPRAFDQWVKYGLHNTTADPNGEVALTTTKHQEVFTFLRPTWPAFDEGGKNAINPKWVPDVGTSLKVEFSMYPFYRPEAINTFTRMPNLRPGVIFILGGQSNVIGDDDAKKRTEITGTGLGGSGGLAAGRVKEVVHEKYGHFIPLEIPGFCAQHASEFIKKELGIWAEEQREYEEWAKKTNTEKVTVSSEYKKHLGVTDKPKAKI</sequence>
<dbReference type="KEGG" id="pchm:VFPPC_13101"/>
<gene>
    <name evidence="2" type="ORF">VFPPC_13101</name>
</gene>
<dbReference type="SUPFAM" id="SSF53474">
    <property type="entry name" value="alpha/beta-Hydrolases"/>
    <property type="match status" value="1"/>
</dbReference>